<evidence type="ECO:0000256" key="1">
    <source>
        <dbReference type="SAM" id="MobiDB-lite"/>
    </source>
</evidence>
<dbReference type="GO" id="GO:0008270">
    <property type="term" value="F:zinc ion binding"/>
    <property type="evidence" value="ECO:0007669"/>
    <property type="project" value="InterPro"/>
</dbReference>
<feature type="domain" description="HNH nuclease" evidence="2">
    <location>
        <begin position="320"/>
        <end position="373"/>
    </location>
</feature>
<accession>C3PK33</accession>
<dbReference type="InterPro" id="IPR002711">
    <property type="entry name" value="HNH"/>
</dbReference>
<dbReference type="KEGG" id="car:cauri_2343"/>
<dbReference type="AlphaFoldDB" id="C3PK33"/>
<name>C3PK33_CORA7</name>
<sequence>MAGMNLVEAHLRSQAAGIELVAGIAGLSFEQLRAWGPESVARSLLALFDVYFAPTSFTRKQARAVSAARANGHDLPTLLLIERFAGRLKKQREAWDLRIELCGIAGDEKAVARYARKRIRELNPPPAPKPGVTIRRGKELSKLTLTAPAALIEDLRPNIDEEDPVGSFTAAFREGRLARPVAQTLAVMELPEYATILGRLGDPSTPRPDSAAPAADGTPPTQPATTSTLRPDSTGAMPPTKSAAASSASDEPASDETFGHDISDPAAPDLGDIVIQLSNGAKITGQELIERELAEEGLVMLVDRVKGPVELHRTQRVASEKQRIMASGEQPTCAWDRCLCGADYSQIHHITEWRKGGETNPENLTPLCKYHNAINGLPGRGRIVREDGKIKWVPAGPRDPREPAHPHRAPRAQRIRENRQETVSTVASPSTSRRAQTAKPAESRTSTRSEPGSPAPPD</sequence>
<feature type="compositionally biased region" description="Low complexity" evidence="1">
    <location>
        <begin position="242"/>
        <end position="251"/>
    </location>
</feature>
<dbReference type="Gene3D" id="1.10.30.50">
    <property type="match status" value="1"/>
</dbReference>
<dbReference type="InterPro" id="IPR003615">
    <property type="entry name" value="HNH_nuc"/>
</dbReference>
<feature type="compositionally biased region" description="Polar residues" evidence="1">
    <location>
        <begin position="421"/>
        <end position="435"/>
    </location>
</feature>
<dbReference type="CDD" id="cd00085">
    <property type="entry name" value="HNHc"/>
    <property type="match status" value="1"/>
</dbReference>
<dbReference type="STRING" id="548476.cauri_2343"/>
<evidence type="ECO:0000313" key="4">
    <source>
        <dbReference type="Proteomes" id="UP000002077"/>
    </source>
</evidence>
<evidence type="ECO:0000313" key="3">
    <source>
        <dbReference type="EMBL" id="ACP33934.1"/>
    </source>
</evidence>
<keyword evidence="4" id="KW-1185">Reference proteome</keyword>
<dbReference type="GO" id="GO:0004519">
    <property type="term" value="F:endonuclease activity"/>
    <property type="evidence" value="ECO:0007669"/>
    <property type="project" value="InterPro"/>
</dbReference>
<dbReference type="SMART" id="SM00507">
    <property type="entry name" value="HNHc"/>
    <property type="match status" value="1"/>
</dbReference>
<dbReference type="Proteomes" id="UP000002077">
    <property type="component" value="Chromosome"/>
</dbReference>
<gene>
    <name evidence="3" type="ordered locus">cauri_2343</name>
</gene>
<dbReference type="GO" id="GO:0003676">
    <property type="term" value="F:nucleic acid binding"/>
    <property type="evidence" value="ECO:0007669"/>
    <property type="project" value="InterPro"/>
</dbReference>
<proteinExistence type="predicted"/>
<feature type="region of interest" description="Disordered" evidence="1">
    <location>
        <begin position="198"/>
        <end position="266"/>
    </location>
</feature>
<dbReference type="Pfam" id="PF01844">
    <property type="entry name" value="HNH"/>
    <property type="match status" value="1"/>
</dbReference>
<dbReference type="EMBL" id="CP001601">
    <property type="protein sequence ID" value="ACP33934.1"/>
    <property type="molecule type" value="Genomic_DNA"/>
</dbReference>
<dbReference type="HOGENOM" id="CLU_051470_0_0_11"/>
<evidence type="ECO:0000259" key="2">
    <source>
        <dbReference type="SMART" id="SM00507"/>
    </source>
</evidence>
<organism evidence="3 4">
    <name type="scientific">Corynebacterium aurimucosum (strain ATCC 700975 / DSM 44827 / CIP 107346 / CN-1)</name>
    <name type="common">Corynebacterium nigricans</name>
    <dbReference type="NCBI Taxonomy" id="548476"/>
    <lineage>
        <taxon>Bacteria</taxon>
        <taxon>Bacillati</taxon>
        <taxon>Actinomycetota</taxon>
        <taxon>Actinomycetes</taxon>
        <taxon>Mycobacteriales</taxon>
        <taxon>Corynebacteriaceae</taxon>
        <taxon>Corynebacterium</taxon>
    </lineage>
</organism>
<reference evidence="3 4" key="1">
    <citation type="journal article" date="2010" name="BMC Genomics">
        <title>Complete genome sequence and lifestyle of black-pigmented Corynebacterium aurimucosum ATCC 700975 (formerly C. nigricans CN-1) isolated from a vaginal swab of a woman with spontaneous abortion.</title>
        <authorList>
            <person name="Trost E."/>
            <person name="Gotker S."/>
            <person name="Schneider J."/>
            <person name="Schneiker-Bekel S."/>
            <person name="Szczepanowski R."/>
            <person name="Tilker A."/>
            <person name="Viehoever P."/>
            <person name="Arnold W."/>
            <person name="Bekel T."/>
            <person name="Blom J."/>
            <person name="Gartemann K.H."/>
            <person name="Linke B."/>
            <person name="Goesmann A."/>
            <person name="Puhler A."/>
            <person name="Shukla S.K."/>
            <person name="Tauch A."/>
        </authorList>
    </citation>
    <scope>NUCLEOTIDE SEQUENCE [LARGE SCALE GENOMIC DNA]</scope>
    <source>
        <strain evidence="4">ATCC 700975 / DSM 44827 / CIP 107346 / CN-1</strain>
    </source>
</reference>
<protein>
    <recommendedName>
        <fullName evidence="2">HNH nuclease domain-containing protein</fullName>
    </recommendedName>
</protein>
<dbReference type="eggNOG" id="COG1403">
    <property type="taxonomic scope" value="Bacteria"/>
</dbReference>
<feature type="region of interest" description="Disordered" evidence="1">
    <location>
        <begin position="392"/>
        <end position="458"/>
    </location>
</feature>